<dbReference type="AlphaFoldDB" id="A0A1F7S3C0"/>
<sequence length="77" mass="8897">MNNFHGLLRCNRFEWDVLPKLKPSVKTISLRLPGSIIVELKILANKRDVPYQSLLKIFLAERIEKELKLHTACAPEV</sequence>
<protein>
    <submittedName>
        <fullName evidence="1">Uncharacterized protein</fullName>
    </submittedName>
</protein>
<evidence type="ECO:0000313" key="2">
    <source>
        <dbReference type="Proteomes" id="UP000179266"/>
    </source>
</evidence>
<gene>
    <name evidence="1" type="ORF">A2161_17455</name>
</gene>
<reference evidence="1 2" key="1">
    <citation type="journal article" date="2016" name="Nat. Commun.">
        <title>Thousands of microbial genomes shed light on interconnected biogeochemical processes in an aquifer system.</title>
        <authorList>
            <person name="Anantharaman K."/>
            <person name="Brown C.T."/>
            <person name="Hug L.A."/>
            <person name="Sharon I."/>
            <person name="Castelle C.J."/>
            <person name="Probst A.J."/>
            <person name="Thomas B.C."/>
            <person name="Singh A."/>
            <person name="Wilkins M.J."/>
            <person name="Karaoz U."/>
            <person name="Brodie E.L."/>
            <person name="Williams K.H."/>
            <person name="Hubbard S.S."/>
            <person name="Banfield J.F."/>
        </authorList>
    </citation>
    <scope>NUCLEOTIDE SEQUENCE [LARGE SCALE GENOMIC DNA]</scope>
</reference>
<evidence type="ECO:0000313" key="1">
    <source>
        <dbReference type="EMBL" id="OGL48269.1"/>
    </source>
</evidence>
<dbReference type="Proteomes" id="UP000179266">
    <property type="component" value="Unassembled WGS sequence"/>
</dbReference>
<dbReference type="Pfam" id="PF12441">
    <property type="entry name" value="CopG_antitoxin"/>
    <property type="match status" value="1"/>
</dbReference>
<name>A0A1F7S3C0_9BACT</name>
<dbReference type="InterPro" id="IPR022148">
    <property type="entry name" value="CopG_antitoxin"/>
</dbReference>
<accession>A0A1F7S3C0</accession>
<proteinExistence type="predicted"/>
<comment type="caution">
    <text evidence="1">The sequence shown here is derived from an EMBL/GenBank/DDBJ whole genome shotgun (WGS) entry which is preliminary data.</text>
</comment>
<dbReference type="EMBL" id="MGDD01000042">
    <property type="protein sequence ID" value="OGL48269.1"/>
    <property type="molecule type" value="Genomic_DNA"/>
</dbReference>
<organism evidence="1 2">
    <name type="scientific">Candidatus Schekmanbacteria bacterium RBG_13_48_7</name>
    <dbReference type="NCBI Taxonomy" id="1817878"/>
    <lineage>
        <taxon>Bacteria</taxon>
        <taxon>Candidatus Schekmaniibacteriota</taxon>
    </lineage>
</organism>